<keyword evidence="8 13" id="KW-1133">Transmembrane helix</keyword>
<dbReference type="EMBL" id="JABWDY010006841">
    <property type="protein sequence ID" value="KAF5203383.1"/>
    <property type="molecule type" value="Genomic_DNA"/>
</dbReference>
<protein>
    <submittedName>
        <fullName evidence="14">Receptor-kinase protein</fullName>
    </submittedName>
</protein>
<evidence type="ECO:0000256" key="12">
    <source>
        <dbReference type="ARBA" id="ARBA00037847"/>
    </source>
</evidence>
<dbReference type="SUPFAM" id="SSF52058">
    <property type="entry name" value="L domain-like"/>
    <property type="match status" value="2"/>
</dbReference>
<sequence length="846" mass="94985">MSTSWLNNLVTYLDAGFDVFLKLQKLEELVLQNTNCNNKILPFLTALKSLTTLDLSGNYLEGSLPEFSQAFTKLSNLEVLNLEYNGLNSFLQFHDWKNTSKLKVLYLGQNNFSRGIPPSILTLNSLQALSLYRSNLNGTISPGLCDLKNLRDLDLSVNKFEGFIPPCVNNLTSLRMIDFSDNQLYIPSSLISNLKSLEFISLNGNQFVGGLHFTSPPLLSNQLKVLQMPNCNLNISTIDLLKFLHNQHDLRFLDLSHNNLHGNFPNWLVENNTRLELFYLRNNSLTGHIQLGVVDSVLSNFDVSNNLIQGKLQTDIGEVLSKLYLLNVSKNSIEGTLPISVGNMKNLLILDFSTNKLFGEIPESWGLSNLNNLKIVILSNNRLNGRISPNLFNITSMHTLRLNNNQFTGNIPSHIVEPSNLSILDLSQNHMSGTIPSWIGKSNLLLTLVLRNNSFYGPIPLEICNSSKVEFLGLSHNQLSGSIPSCLNLTSLKYMHLQGNNFSGSIPKAIVHSSNLITLDLRHNNLSGNIPRWFGYLRNLRVLLLKGNHLKGSISRQLCQLTRIRILDISNNIISGSIPPCISNITFGKNGYVERAFDIERYGDSGFNNLKIEDALYSKDMISVSDFYFIYSEQEEVEFMTKSRSDSYKGDILNFMAGMDFSCNNFTGDIPPELGVLTAIRALNLSHNQLTGSIPNSLSNLNQLESMDLSHNRLTGEIPSKLIDISTLEVFTVAYNNLTGRIPDKAQFSTFGETSYEGNLFLCGPPLQHQCKTIRVPVTTTIISKSEKHDIDPITFIASFVATYIVCLLGFVAVLCINPYWRRMWFNFIDACLSFMFPFWSEAIYK</sequence>
<comment type="subcellular location">
    <subcellularLocation>
        <location evidence="1">Cell membrane</location>
    </subcellularLocation>
    <subcellularLocation>
        <location evidence="12">Endomembrane system</location>
        <topology evidence="12">Single-pass membrane protein</topology>
    </subcellularLocation>
</comment>
<dbReference type="PRINTS" id="PR00019">
    <property type="entry name" value="LEURICHRPT"/>
</dbReference>
<dbReference type="SMART" id="SM00365">
    <property type="entry name" value="LRR_SD22"/>
    <property type="match status" value="7"/>
</dbReference>
<reference evidence="14 15" key="1">
    <citation type="submission" date="2020-06" db="EMBL/GenBank/DDBJ databases">
        <title>Transcriptomic and genomic resources for Thalictrum thalictroides and T. hernandezii: Facilitating candidate gene discovery in an emerging model plant lineage.</title>
        <authorList>
            <person name="Arias T."/>
            <person name="Riano-Pachon D.M."/>
            <person name="Di Stilio V.S."/>
        </authorList>
    </citation>
    <scope>NUCLEOTIDE SEQUENCE [LARGE SCALE GENOMIC DNA]</scope>
    <source>
        <strain evidence="15">cv. WT478/WT964</strain>
        <tissue evidence="14">Leaves</tissue>
    </source>
</reference>
<dbReference type="PANTHER" id="PTHR48062">
    <property type="entry name" value="RECEPTOR-LIKE PROTEIN 14"/>
    <property type="match status" value="1"/>
</dbReference>
<dbReference type="Pfam" id="PF13855">
    <property type="entry name" value="LRR_8"/>
    <property type="match status" value="2"/>
</dbReference>
<dbReference type="AlphaFoldDB" id="A0A7J6X232"/>
<dbReference type="InterPro" id="IPR003591">
    <property type="entry name" value="Leu-rich_rpt_typical-subtyp"/>
</dbReference>
<keyword evidence="14" id="KW-0808">Transferase</keyword>
<feature type="transmembrane region" description="Helical" evidence="13">
    <location>
        <begin position="794"/>
        <end position="817"/>
    </location>
</feature>
<evidence type="ECO:0000256" key="3">
    <source>
        <dbReference type="ARBA" id="ARBA00022475"/>
    </source>
</evidence>
<organism evidence="14 15">
    <name type="scientific">Thalictrum thalictroides</name>
    <name type="common">Rue-anemone</name>
    <name type="synonym">Anemone thalictroides</name>
    <dbReference type="NCBI Taxonomy" id="46969"/>
    <lineage>
        <taxon>Eukaryota</taxon>
        <taxon>Viridiplantae</taxon>
        <taxon>Streptophyta</taxon>
        <taxon>Embryophyta</taxon>
        <taxon>Tracheophyta</taxon>
        <taxon>Spermatophyta</taxon>
        <taxon>Magnoliopsida</taxon>
        <taxon>Ranunculales</taxon>
        <taxon>Ranunculaceae</taxon>
        <taxon>Thalictroideae</taxon>
        <taxon>Thalictrum</taxon>
    </lineage>
</organism>
<evidence type="ECO:0000256" key="4">
    <source>
        <dbReference type="ARBA" id="ARBA00022614"/>
    </source>
</evidence>
<keyword evidence="14" id="KW-0418">Kinase</keyword>
<dbReference type="Gene3D" id="3.80.10.10">
    <property type="entry name" value="Ribonuclease Inhibitor"/>
    <property type="match status" value="3"/>
</dbReference>
<evidence type="ECO:0000256" key="9">
    <source>
        <dbReference type="ARBA" id="ARBA00023136"/>
    </source>
</evidence>
<keyword evidence="15" id="KW-1185">Reference proteome</keyword>
<dbReference type="Pfam" id="PF00560">
    <property type="entry name" value="LRR_1"/>
    <property type="match status" value="7"/>
</dbReference>
<dbReference type="FunFam" id="3.80.10.10:FF:000041">
    <property type="entry name" value="LRR receptor-like serine/threonine-protein kinase ERECTA"/>
    <property type="match status" value="2"/>
</dbReference>
<evidence type="ECO:0000256" key="1">
    <source>
        <dbReference type="ARBA" id="ARBA00004236"/>
    </source>
</evidence>
<gene>
    <name evidence="14" type="ORF">FRX31_007030</name>
</gene>
<keyword evidence="9 13" id="KW-0472">Membrane</keyword>
<evidence type="ECO:0000256" key="13">
    <source>
        <dbReference type="SAM" id="Phobius"/>
    </source>
</evidence>
<dbReference type="PANTHER" id="PTHR48062:SF52">
    <property type="entry name" value="RECEPTOR-LIKE PROTEIN 8-RELATED"/>
    <property type="match status" value="1"/>
</dbReference>
<dbReference type="OrthoDB" id="4691307at2759"/>
<keyword evidence="10 14" id="KW-0675">Receptor</keyword>
<evidence type="ECO:0000256" key="8">
    <source>
        <dbReference type="ARBA" id="ARBA00022989"/>
    </source>
</evidence>
<comment type="caution">
    <text evidence="14">The sequence shown here is derived from an EMBL/GenBank/DDBJ whole genome shotgun (WGS) entry which is preliminary data.</text>
</comment>
<evidence type="ECO:0000256" key="2">
    <source>
        <dbReference type="ARBA" id="ARBA00009592"/>
    </source>
</evidence>
<dbReference type="SUPFAM" id="SSF52047">
    <property type="entry name" value="RNI-like"/>
    <property type="match status" value="1"/>
</dbReference>
<dbReference type="FunFam" id="3.80.10.10:FF:000383">
    <property type="entry name" value="Leucine-rich repeat receptor protein kinase EMS1"/>
    <property type="match status" value="2"/>
</dbReference>
<dbReference type="InterPro" id="IPR001611">
    <property type="entry name" value="Leu-rich_rpt"/>
</dbReference>
<accession>A0A7J6X232</accession>
<keyword evidence="6" id="KW-0732">Signal</keyword>
<evidence type="ECO:0000313" key="15">
    <source>
        <dbReference type="Proteomes" id="UP000554482"/>
    </source>
</evidence>
<keyword evidence="3" id="KW-1003">Cell membrane</keyword>
<dbReference type="GO" id="GO:0005886">
    <property type="term" value="C:plasma membrane"/>
    <property type="evidence" value="ECO:0007669"/>
    <property type="project" value="UniProtKB-SubCell"/>
</dbReference>
<comment type="similarity">
    <text evidence="2">Belongs to the RLP family.</text>
</comment>
<dbReference type="Proteomes" id="UP000554482">
    <property type="component" value="Unassembled WGS sequence"/>
</dbReference>
<dbReference type="GO" id="GO:0016301">
    <property type="term" value="F:kinase activity"/>
    <property type="evidence" value="ECO:0007669"/>
    <property type="project" value="UniProtKB-KW"/>
</dbReference>
<dbReference type="SMART" id="SM00369">
    <property type="entry name" value="LRR_TYP"/>
    <property type="match status" value="10"/>
</dbReference>
<name>A0A7J6X232_THATH</name>
<dbReference type="InterPro" id="IPR051502">
    <property type="entry name" value="RLP_Defense_Trigger"/>
</dbReference>
<dbReference type="FunFam" id="3.80.10.10:FF:000213">
    <property type="entry name" value="Tyrosine-sulfated glycopeptide receptor 1"/>
    <property type="match status" value="1"/>
</dbReference>
<evidence type="ECO:0000256" key="10">
    <source>
        <dbReference type="ARBA" id="ARBA00023170"/>
    </source>
</evidence>
<evidence type="ECO:0000256" key="7">
    <source>
        <dbReference type="ARBA" id="ARBA00022737"/>
    </source>
</evidence>
<evidence type="ECO:0000256" key="5">
    <source>
        <dbReference type="ARBA" id="ARBA00022692"/>
    </source>
</evidence>
<dbReference type="InterPro" id="IPR032675">
    <property type="entry name" value="LRR_dom_sf"/>
</dbReference>
<evidence type="ECO:0000313" key="14">
    <source>
        <dbReference type="EMBL" id="KAF5203383.1"/>
    </source>
</evidence>
<keyword evidence="5 13" id="KW-0812">Transmembrane</keyword>
<evidence type="ECO:0000256" key="6">
    <source>
        <dbReference type="ARBA" id="ARBA00022729"/>
    </source>
</evidence>
<evidence type="ECO:0000256" key="11">
    <source>
        <dbReference type="ARBA" id="ARBA00023180"/>
    </source>
</evidence>
<keyword evidence="7" id="KW-0677">Repeat</keyword>
<keyword evidence="11" id="KW-0325">Glycoprotein</keyword>
<proteinExistence type="inferred from homology"/>
<keyword evidence="4" id="KW-0433">Leucine-rich repeat</keyword>